<reference evidence="4 5" key="1">
    <citation type="submission" date="2016-10" db="EMBL/GenBank/DDBJ databases">
        <authorList>
            <person name="de Groot N.N."/>
        </authorList>
    </citation>
    <scope>NUCLEOTIDE SEQUENCE [LARGE SCALE GENOMIC DNA]</scope>
    <source>
        <strain evidence="4 5">TC2-24</strain>
    </source>
</reference>
<dbReference type="EMBL" id="FOIQ01000004">
    <property type="protein sequence ID" value="SEW13192.1"/>
    <property type="molecule type" value="Genomic_DNA"/>
</dbReference>
<dbReference type="PANTHER" id="PTHR31005:SF8">
    <property type="entry name" value="DUF4139 DOMAIN-CONTAINING PROTEIN"/>
    <property type="match status" value="1"/>
</dbReference>
<dbReference type="InterPro" id="IPR025554">
    <property type="entry name" value="DUF4140"/>
</dbReference>
<gene>
    <name evidence="4" type="ORF">SAMN04487850_1728</name>
</gene>
<feature type="domain" description="DUF4140" evidence="3">
    <location>
        <begin position="32"/>
        <end position="129"/>
    </location>
</feature>
<feature type="signal peptide" evidence="1">
    <location>
        <begin position="1"/>
        <end position="20"/>
    </location>
</feature>
<name>A0A1I0PG10_9BACT</name>
<evidence type="ECO:0008006" key="6">
    <source>
        <dbReference type="Google" id="ProtNLM"/>
    </source>
</evidence>
<feature type="domain" description="DUF4139" evidence="2">
    <location>
        <begin position="216"/>
        <end position="625"/>
    </location>
</feature>
<keyword evidence="5" id="KW-1185">Reference proteome</keyword>
<dbReference type="Proteomes" id="UP000199373">
    <property type="component" value="Unassembled WGS sequence"/>
</dbReference>
<protein>
    <recommendedName>
        <fullName evidence="6">Mucoidy inhibitor MuiA family protein</fullName>
    </recommendedName>
</protein>
<dbReference type="InterPro" id="IPR008969">
    <property type="entry name" value="CarboxyPept-like_regulatory"/>
</dbReference>
<dbReference type="Pfam" id="PF13600">
    <property type="entry name" value="DUF4140"/>
    <property type="match status" value="1"/>
</dbReference>
<dbReference type="InterPro" id="IPR011935">
    <property type="entry name" value="CHP02231"/>
</dbReference>
<dbReference type="AlphaFoldDB" id="A0A1I0PG10"/>
<dbReference type="Pfam" id="PF13715">
    <property type="entry name" value="CarbopepD_reg_2"/>
    <property type="match status" value="1"/>
</dbReference>
<evidence type="ECO:0000313" key="4">
    <source>
        <dbReference type="EMBL" id="SEW13192.1"/>
    </source>
</evidence>
<evidence type="ECO:0000259" key="2">
    <source>
        <dbReference type="Pfam" id="PF13598"/>
    </source>
</evidence>
<organism evidence="4 5">
    <name type="scientific">Prevotella aff. ruminicola Tc2-24</name>
    <dbReference type="NCBI Taxonomy" id="81582"/>
    <lineage>
        <taxon>Bacteria</taxon>
        <taxon>Pseudomonadati</taxon>
        <taxon>Bacteroidota</taxon>
        <taxon>Bacteroidia</taxon>
        <taxon>Bacteroidales</taxon>
        <taxon>Prevotellaceae</taxon>
        <taxon>Prevotella</taxon>
    </lineage>
</organism>
<evidence type="ECO:0000256" key="1">
    <source>
        <dbReference type="SAM" id="SignalP"/>
    </source>
</evidence>
<dbReference type="Gene3D" id="2.60.40.1120">
    <property type="entry name" value="Carboxypeptidase-like, regulatory domain"/>
    <property type="match status" value="1"/>
</dbReference>
<proteinExistence type="predicted"/>
<dbReference type="Pfam" id="PF13598">
    <property type="entry name" value="DUF4139"/>
    <property type="match status" value="1"/>
</dbReference>
<dbReference type="InterPro" id="IPR037291">
    <property type="entry name" value="DUF4139"/>
</dbReference>
<accession>A0A1I0PG10</accession>
<dbReference type="RefSeq" id="WP_091915917.1">
    <property type="nucleotide sequence ID" value="NZ_FOIQ01000004.1"/>
</dbReference>
<dbReference type="PANTHER" id="PTHR31005">
    <property type="entry name" value="DUF4139 DOMAIN-CONTAINING PROTEIN"/>
    <property type="match status" value="1"/>
</dbReference>
<dbReference type="SUPFAM" id="SSF49464">
    <property type="entry name" value="Carboxypeptidase regulatory domain-like"/>
    <property type="match status" value="1"/>
</dbReference>
<dbReference type="NCBIfam" id="TIGR02231">
    <property type="entry name" value="mucoidy inhibitor MuiA family protein"/>
    <property type="match status" value="2"/>
</dbReference>
<keyword evidence="1" id="KW-0732">Signal</keyword>
<sequence>MKAKVITIVAALIMAIAANGENKKVTAGIKHVTMFTNGAQVERTHSLNLAAGEHVITFTGLSPYTDVKSVQIKARGKLTVLGVNYRTVHSDSLLRVKQLRDAEQQVKLTTDKERDLKAQQEVVNAQLEMVKTNCSTGNRTAVTSLANIKELNNYYAQEILELKKNSIAIDEELDKLAEKREKQEKTVDSIAHLKLKTVIEADLKLQVPQAGKAEFDLTYYVRNAGWYPTYDLSSDGLDQPLQLSYKANVFQNTKEEWSNIPVTLSSANPNRSNVAPELRTYWLDFGKQAPRYDDENVTYGNISGVVLDEAGEPIIGCTVVVVGTNLGTATDVNGHYNITMPRGKSQLQFSYIGYLSQTHRVNGSTLDITMEEDAVSLEEVVVVGYGTSKKGRSRAKRKQEDASVFIEKHKERISPQMEENDLIGVNEQKAQFGYEFDIKQPLTLSSNGKTSTTEIARYQLPATYQYLGIPRADKDAFLVADVTDWQQHSLLEGEANVYFENSFVGKTILDPTVASDTLHFSLGRDNGIRIRREKESARSSRRLLASTQEQDMVWRITVKNSRQESVSLTLQDQIPVSENANITVTTEELSGGQLDKSTGIVVWQLQLQPNEQREFILQYRVKYPKNRRLIVE</sequence>
<evidence type="ECO:0000259" key="3">
    <source>
        <dbReference type="Pfam" id="PF13600"/>
    </source>
</evidence>
<evidence type="ECO:0000313" key="5">
    <source>
        <dbReference type="Proteomes" id="UP000199373"/>
    </source>
</evidence>
<feature type="chain" id="PRO_5011435108" description="Mucoidy inhibitor MuiA family protein" evidence="1">
    <location>
        <begin position="21"/>
        <end position="632"/>
    </location>
</feature>